<feature type="domain" description="Alpha-D-phosphohexomutase C-terminal" evidence="6">
    <location>
        <begin position="478"/>
        <end position="511"/>
    </location>
</feature>
<gene>
    <name evidence="9" type="ORF">H312_00607</name>
</gene>
<dbReference type="PANTHER" id="PTHR45955:SF1">
    <property type="entry name" value="PHOSPHOACETYLGLUCOSAMINE MUTASE"/>
    <property type="match status" value="1"/>
</dbReference>
<dbReference type="Pfam" id="PF21404">
    <property type="entry name" value="AMG1_III"/>
    <property type="match status" value="1"/>
</dbReference>
<dbReference type="InterPro" id="IPR016055">
    <property type="entry name" value="A-D-PHexomutase_a/b/a-I/II/III"/>
</dbReference>
<comment type="similarity">
    <text evidence="2">Belongs to the phosphohexose mutase family.</text>
</comment>
<protein>
    <recommendedName>
        <fullName evidence="11">Phosphoacetylglucosamine mutase</fullName>
    </recommendedName>
</protein>
<proteinExistence type="inferred from homology"/>
<accession>A0A059F4N9</accession>
<feature type="domain" description="Alpha-D-phosphohexomutase alpha/beta/alpha" evidence="7">
    <location>
        <begin position="43"/>
        <end position="88"/>
    </location>
</feature>
<keyword evidence="4" id="KW-0460">Magnesium</keyword>
<keyword evidence="10" id="KW-1185">Reference proteome</keyword>
<dbReference type="GO" id="GO:0006048">
    <property type="term" value="P:UDP-N-acetylglucosamine biosynthetic process"/>
    <property type="evidence" value="ECO:0007669"/>
    <property type="project" value="TreeGrafter"/>
</dbReference>
<dbReference type="AlphaFoldDB" id="A0A059F4N9"/>
<dbReference type="GO" id="GO:0000287">
    <property type="term" value="F:magnesium ion binding"/>
    <property type="evidence" value="ECO:0007669"/>
    <property type="project" value="InterPro"/>
</dbReference>
<evidence type="ECO:0000313" key="10">
    <source>
        <dbReference type="Proteomes" id="UP000030655"/>
    </source>
</evidence>
<evidence type="ECO:0000259" key="7">
    <source>
        <dbReference type="Pfam" id="PF02878"/>
    </source>
</evidence>
<organism evidence="9 10">
    <name type="scientific">Anncaliia algerae PRA339</name>
    <dbReference type="NCBI Taxonomy" id="1288291"/>
    <lineage>
        <taxon>Eukaryota</taxon>
        <taxon>Fungi</taxon>
        <taxon>Fungi incertae sedis</taxon>
        <taxon>Microsporidia</taxon>
        <taxon>Tubulinosematoidea</taxon>
        <taxon>Tubulinosematidae</taxon>
        <taxon>Anncaliia</taxon>
    </lineage>
</organism>
<feature type="domain" description="Phosphoacetylglucosamine mutase AMG1" evidence="8">
    <location>
        <begin position="352"/>
        <end position="424"/>
    </location>
</feature>
<dbReference type="SUPFAM" id="SSF55957">
    <property type="entry name" value="Phosphoglucomutase, C-terminal domain"/>
    <property type="match status" value="1"/>
</dbReference>
<dbReference type="VEuPathDB" id="MicrosporidiaDB:H312_00607"/>
<dbReference type="InterPro" id="IPR036900">
    <property type="entry name" value="A-D-PHexomutase_C_sf"/>
</dbReference>
<dbReference type="Proteomes" id="UP000030655">
    <property type="component" value="Unassembled WGS sequence"/>
</dbReference>
<dbReference type="InterPro" id="IPR005843">
    <property type="entry name" value="A-D-PHexomutase_C"/>
</dbReference>
<dbReference type="InterPro" id="IPR005844">
    <property type="entry name" value="A-D-PHexomutase_a/b/a-I"/>
</dbReference>
<evidence type="ECO:0000256" key="4">
    <source>
        <dbReference type="ARBA" id="ARBA00022842"/>
    </source>
</evidence>
<dbReference type="STRING" id="1288291.A0A059F4N9"/>
<dbReference type="InterPro" id="IPR049022">
    <property type="entry name" value="AMG1_III"/>
</dbReference>
<name>A0A059F4N9_9MICR</name>
<dbReference type="Pfam" id="PF02878">
    <property type="entry name" value="PGM_PMM_I"/>
    <property type="match status" value="2"/>
</dbReference>
<dbReference type="Gene3D" id="3.40.120.10">
    <property type="entry name" value="Alpha-D-Glucose-1,6-Bisphosphate, subunit A, domain 3"/>
    <property type="match status" value="1"/>
</dbReference>
<keyword evidence="5" id="KW-0413">Isomerase</keyword>
<evidence type="ECO:0000259" key="6">
    <source>
        <dbReference type="Pfam" id="PF00408"/>
    </source>
</evidence>
<dbReference type="GO" id="GO:0004610">
    <property type="term" value="F:phosphoacetylglucosamine mutase activity"/>
    <property type="evidence" value="ECO:0007669"/>
    <property type="project" value="TreeGrafter"/>
</dbReference>
<evidence type="ECO:0000256" key="3">
    <source>
        <dbReference type="ARBA" id="ARBA00022723"/>
    </source>
</evidence>
<evidence type="ECO:0000256" key="2">
    <source>
        <dbReference type="ARBA" id="ARBA00010231"/>
    </source>
</evidence>
<sequence>MLERTTKPLKEMKYGTSGFRDLFGLDLKNAIKRTTLVAIVRMLETNSSIGLMITASHNPVNDNGIKLIDHDGESIPTEYEEICNEFVNSTKGEEIFVKYLLKICKIPGIKQMKSHFNKNTRILLGRDTRPSSPELIHDVIELLKYLEIPYYYHHIVSTPELHYLTKETNATGKIIVHHNYINFLLINFSILKNSKSKIYFKTSASINEDKNFCCTFCINEGNRPFEINEEKKIESFNAKSIELSNKDVSIEQTDKIILHPVDTAYGVGSKVLKDLKLNIEIITGDLLNFNCGSDYVLTSGKPKHFIEDTWQAAFDGDADRIIYFKMKNDKIRILDGDNLCIKLGMILNKVFPEQKIGCVLSIYSNSKAINFAKQFMQVEIAETGVKNFIKKVKAFELGLFFEPNGHGSLHYTKEVYNKSNDYQRAVLNLLSLGDAVSNYLVIESLVDLEKELYKPNPIKDIALKVKDKNRKVDIGSILKKYKCNGFIRASGTEDVIRLHLEGESTDNIEKCSIECVNMIYNSQE</sequence>
<evidence type="ECO:0000256" key="1">
    <source>
        <dbReference type="ARBA" id="ARBA00001946"/>
    </source>
</evidence>
<dbReference type="EMBL" id="KK365134">
    <property type="protein sequence ID" value="KCZ81964.1"/>
    <property type="molecule type" value="Genomic_DNA"/>
</dbReference>
<comment type="cofactor">
    <cofactor evidence="1">
        <name>Mg(2+)</name>
        <dbReference type="ChEBI" id="CHEBI:18420"/>
    </cofactor>
</comment>
<reference evidence="9 10" key="2">
    <citation type="submission" date="2014-03" db="EMBL/GenBank/DDBJ databases">
        <title>The Genome Sequence of Anncaliia algerae insect isolate PRA339.</title>
        <authorList>
            <consortium name="The Broad Institute Genome Sequencing Platform"/>
            <consortium name="The Broad Institute Genome Sequencing Center for Infectious Disease"/>
            <person name="Cuomo C."/>
            <person name="Becnel J."/>
            <person name="Sanscrainte N."/>
            <person name="Walker B."/>
            <person name="Young S.K."/>
            <person name="Zeng Q."/>
            <person name="Gargeya S."/>
            <person name="Fitzgerald M."/>
            <person name="Haas B."/>
            <person name="Abouelleil A."/>
            <person name="Alvarado L."/>
            <person name="Arachchi H.M."/>
            <person name="Berlin A.M."/>
            <person name="Chapman S.B."/>
            <person name="Dewar J."/>
            <person name="Goldberg J."/>
            <person name="Griggs A."/>
            <person name="Gujja S."/>
            <person name="Hansen M."/>
            <person name="Howarth C."/>
            <person name="Imamovic A."/>
            <person name="Larimer J."/>
            <person name="McCowan C."/>
            <person name="Murphy C."/>
            <person name="Neiman D."/>
            <person name="Pearson M."/>
            <person name="Priest M."/>
            <person name="Roberts A."/>
            <person name="Saif S."/>
            <person name="Shea T."/>
            <person name="Sisk P."/>
            <person name="Sykes S."/>
            <person name="Wortman J."/>
            <person name="Nusbaum C."/>
            <person name="Birren B."/>
        </authorList>
    </citation>
    <scope>NUCLEOTIDE SEQUENCE [LARGE SCALE GENOMIC DNA]</scope>
    <source>
        <strain evidence="9 10">PRA339</strain>
    </source>
</reference>
<keyword evidence="3" id="KW-0479">Metal-binding</keyword>
<dbReference type="PROSITE" id="PS00710">
    <property type="entry name" value="PGM_PMM"/>
    <property type="match status" value="1"/>
</dbReference>
<dbReference type="GO" id="GO:0005975">
    <property type="term" value="P:carbohydrate metabolic process"/>
    <property type="evidence" value="ECO:0007669"/>
    <property type="project" value="InterPro"/>
</dbReference>
<dbReference type="SUPFAM" id="SSF53738">
    <property type="entry name" value="Phosphoglucomutase, first 3 domains"/>
    <property type="match status" value="2"/>
</dbReference>
<dbReference type="HOGENOM" id="CLU_022890_1_0_1"/>
<dbReference type="Pfam" id="PF00408">
    <property type="entry name" value="PGM_PMM_IV"/>
    <property type="match status" value="1"/>
</dbReference>
<evidence type="ECO:0000313" key="9">
    <source>
        <dbReference type="EMBL" id="KCZ81964.1"/>
    </source>
</evidence>
<evidence type="ECO:0008006" key="11">
    <source>
        <dbReference type="Google" id="ProtNLM"/>
    </source>
</evidence>
<feature type="domain" description="Alpha-D-phosphohexomutase alpha/beta/alpha" evidence="7">
    <location>
        <begin position="112"/>
        <end position="176"/>
    </location>
</feature>
<dbReference type="Gene3D" id="3.30.310.50">
    <property type="entry name" value="Alpha-D-phosphohexomutase, C-terminal domain"/>
    <property type="match status" value="1"/>
</dbReference>
<dbReference type="OrthoDB" id="1928at2759"/>
<evidence type="ECO:0000259" key="8">
    <source>
        <dbReference type="Pfam" id="PF21404"/>
    </source>
</evidence>
<dbReference type="InterPro" id="IPR016066">
    <property type="entry name" value="A-D-PHexomutase_CS"/>
</dbReference>
<reference evidence="10" key="1">
    <citation type="submission" date="2013-02" db="EMBL/GenBank/DDBJ databases">
        <authorList>
            <consortium name="The Broad Institute Genome Sequencing Platform"/>
            <person name="Cuomo C."/>
            <person name="Becnel J."/>
            <person name="Sanscrainte N."/>
            <person name="Walker B."/>
            <person name="Young S.K."/>
            <person name="Zeng Q."/>
            <person name="Gargeya S."/>
            <person name="Fitzgerald M."/>
            <person name="Haas B."/>
            <person name="Abouelleil A."/>
            <person name="Alvarado L."/>
            <person name="Arachchi H.M."/>
            <person name="Berlin A.M."/>
            <person name="Chapman S.B."/>
            <person name="Dewar J."/>
            <person name="Goldberg J."/>
            <person name="Griggs A."/>
            <person name="Gujja S."/>
            <person name="Hansen M."/>
            <person name="Howarth C."/>
            <person name="Imamovic A."/>
            <person name="Larimer J."/>
            <person name="McCowan C."/>
            <person name="Murphy C."/>
            <person name="Neiman D."/>
            <person name="Pearson M."/>
            <person name="Priest M."/>
            <person name="Roberts A."/>
            <person name="Saif S."/>
            <person name="Shea T."/>
            <person name="Sisk P."/>
            <person name="Sykes S."/>
            <person name="Wortman J."/>
            <person name="Nusbaum C."/>
            <person name="Birren B."/>
        </authorList>
    </citation>
    <scope>NUCLEOTIDE SEQUENCE [LARGE SCALE GENOMIC DNA]</scope>
    <source>
        <strain evidence="10">PRA339</strain>
    </source>
</reference>
<evidence type="ECO:0000256" key="5">
    <source>
        <dbReference type="ARBA" id="ARBA00023235"/>
    </source>
</evidence>
<dbReference type="PANTHER" id="PTHR45955">
    <property type="entry name" value="PHOSPHOACETYLGLUCOSAMINE MUTASE"/>
    <property type="match status" value="1"/>
</dbReference>